<reference evidence="1" key="1">
    <citation type="submission" date="2018-10" db="EMBL/GenBank/DDBJ databases">
        <title>Hidden diversity of soil giant viruses.</title>
        <authorList>
            <person name="Schulz F."/>
            <person name="Alteio L."/>
            <person name="Goudeau D."/>
            <person name="Ryan E.M."/>
            <person name="Malmstrom R.R."/>
            <person name="Blanchard J."/>
            <person name="Woyke T."/>
        </authorList>
    </citation>
    <scope>NUCLEOTIDE SEQUENCE</scope>
    <source>
        <strain evidence="1">HYV1</strain>
    </source>
</reference>
<organism evidence="1">
    <name type="scientific">Hyperionvirus sp</name>
    <dbReference type="NCBI Taxonomy" id="2487770"/>
    <lineage>
        <taxon>Viruses</taxon>
        <taxon>Varidnaviria</taxon>
        <taxon>Bamfordvirae</taxon>
        <taxon>Nucleocytoviricota</taxon>
        <taxon>Megaviricetes</taxon>
        <taxon>Imitervirales</taxon>
        <taxon>Mimiviridae</taxon>
        <taxon>Klosneuvirinae</taxon>
    </lineage>
</organism>
<protein>
    <submittedName>
        <fullName evidence="1">Uncharacterized protein</fullName>
    </submittedName>
</protein>
<proteinExistence type="predicted"/>
<dbReference type="EMBL" id="MK072417">
    <property type="protein sequence ID" value="AYV84720.1"/>
    <property type="molecule type" value="Genomic_DNA"/>
</dbReference>
<name>A0A3G5ABZ8_9VIRU</name>
<accession>A0A3G5ABZ8</accession>
<sequence>MLDYLIKLNPHPSAKMELTMTVLKQIEGRGGEYRYMEYRNFLSSLIERIDYQCARGKVKNSLRGLMILLGNLKIRLVKKMQKSSRNIFRRNIRRLV</sequence>
<gene>
    <name evidence="1" type="ORF">Hyperionvirus35_16</name>
</gene>
<evidence type="ECO:0000313" key="1">
    <source>
        <dbReference type="EMBL" id="AYV84720.1"/>
    </source>
</evidence>